<dbReference type="EMBL" id="MPZM01000017">
    <property type="protein sequence ID" value="PPL16297.1"/>
    <property type="molecule type" value="Genomic_DNA"/>
</dbReference>
<comment type="caution">
    <text evidence="2">The sequence shown here is derived from an EMBL/GenBank/DDBJ whole genome shotgun (WGS) entry which is preliminary data.</text>
</comment>
<dbReference type="AlphaFoldDB" id="A0A2P5TLW7"/>
<dbReference type="InterPro" id="IPR032710">
    <property type="entry name" value="NTF2-like_dom_sf"/>
</dbReference>
<feature type="domain" description="SnoaL-like" evidence="1">
    <location>
        <begin position="11"/>
        <end position="121"/>
    </location>
</feature>
<name>A0A2P5TLW7_9GAMM</name>
<reference evidence="3" key="1">
    <citation type="submission" date="2016-11" db="EMBL/GenBank/DDBJ databases">
        <authorList>
            <person name="Sisinthy S."/>
            <person name="Ara S."/>
            <person name="Gundlapally S.R."/>
        </authorList>
    </citation>
    <scope>NUCLEOTIDE SEQUENCE [LARGE SCALE GENOMIC DNA]</scope>
    <source>
        <strain evidence="3">V1-41</strain>
    </source>
</reference>
<evidence type="ECO:0000313" key="2">
    <source>
        <dbReference type="EMBL" id="PPL16297.1"/>
    </source>
</evidence>
<sequence>MNRANTEQLIADYYQAFNAGDMDTFLTLLTDDVQHDINQGDRETGREAFAAFMDRMNRNYREQLVDIQIMSSADGSRAAAEFVVLGEYLVTDDGLPEARGQRYRLPAGAFFELRDNKVARISNYYNLNDWIAQVGA</sequence>
<dbReference type="InterPro" id="IPR011721">
    <property type="entry name" value="CHP02096"/>
</dbReference>
<dbReference type="Pfam" id="PF12680">
    <property type="entry name" value="SnoaL_2"/>
    <property type="match status" value="1"/>
</dbReference>
<accession>A0A2P5TLW7</accession>
<proteinExistence type="predicted"/>
<dbReference type="Gene3D" id="3.10.450.50">
    <property type="match status" value="1"/>
</dbReference>
<evidence type="ECO:0000259" key="1">
    <source>
        <dbReference type="Pfam" id="PF12680"/>
    </source>
</evidence>
<dbReference type="Proteomes" id="UP000242231">
    <property type="component" value="Unassembled WGS sequence"/>
</dbReference>
<protein>
    <submittedName>
        <fullName evidence="2">Isopropylmalate/homocitrate/citramalate synthase</fullName>
    </submittedName>
</protein>
<dbReference type="SUPFAM" id="SSF54427">
    <property type="entry name" value="NTF2-like"/>
    <property type="match status" value="1"/>
</dbReference>
<evidence type="ECO:0000313" key="3">
    <source>
        <dbReference type="Proteomes" id="UP000242231"/>
    </source>
</evidence>
<dbReference type="OrthoDB" id="582835at2"/>
<dbReference type="RefSeq" id="WP_104486528.1">
    <property type="nucleotide sequence ID" value="NZ_BMYB01000020.1"/>
</dbReference>
<dbReference type="InterPro" id="IPR037401">
    <property type="entry name" value="SnoaL-like"/>
</dbReference>
<dbReference type="CDD" id="cd00531">
    <property type="entry name" value="NTF2_like"/>
    <property type="match status" value="1"/>
</dbReference>
<keyword evidence="3" id="KW-1185">Reference proteome</keyword>
<gene>
    <name evidence="2" type="ORF">UN63_09520</name>
</gene>
<dbReference type="NCBIfam" id="TIGR02096">
    <property type="entry name" value="ketosteroid isomerase-related protein"/>
    <property type="match status" value="1"/>
</dbReference>
<organism evidence="2 3">
    <name type="scientific">Oceanisphaera arctica</name>
    <dbReference type="NCBI Taxonomy" id="641510"/>
    <lineage>
        <taxon>Bacteria</taxon>
        <taxon>Pseudomonadati</taxon>
        <taxon>Pseudomonadota</taxon>
        <taxon>Gammaproteobacteria</taxon>
        <taxon>Aeromonadales</taxon>
        <taxon>Aeromonadaceae</taxon>
        <taxon>Oceanisphaera</taxon>
    </lineage>
</organism>